<feature type="binding site" evidence="10">
    <location>
        <position position="122"/>
    </location>
    <ligand>
        <name>Mn(2+)</name>
        <dbReference type="ChEBI" id="CHEBI:29035"/>
        <label>1</label>
    </ligand>
</feature>
<comment type="cofactor">
    <cofactor evidence="10 13">
        <name>Mn(2+)</name>
        <dbReference type="ChEBI" id="CHEBI:29035"/>
    </cofactor>
    <text evidence="10 13">Binds 2 manganese ions per subunit.</text>
</comment>
<evidence type="ECO:0000256" key="7">
    <source>
        <dbReference type="ARBA" id="ARBA00023211"/>
    </source>
</evidence>
<evidence type="ECO:0000256" key="2">
    <source>
        <dbReference type="ARBA" id="ARBA00012168"/>
    </source>
</evidence>
<feature type="binding site" evidence="10">
    <location>
        <position position="124"/>
    </location>
    <ligand>
        <name>Mn(2+)</name>
        <dbReference type="ChEBI" id="CHEBI:29035"/>
        <label>2</label>
    </ligand>
</feature>
<keyword evidence="4 13" id="KW-0056">Arginine metabolism</keyword>
<dbReference type="EMBL" id="LITQ01000001">
    <property type="protein sequence ID" value="OAA94911.1"/>
    <property type="molecule type" value="Genomic_DNA"/>
</dbReference>
<feature type="binding site" evidence="10">
    <location>
        <position position="126"/>
    </location>
    <ligand>
        <name>Mn(2+)</name>
        <dbReference type="ChEBI" id="CHEBI:29035"/>
        <label>2</label>
    </ligand>
</feature>
<dbReference type="Gene3D" id="3.40.800.10">
    <property type="entry name" value="Ureohydrolase domain"/>
    <property type="match status" value="1"/>
</dbReference>
<evidence type="ECO:0000256" key="1">
    <source>
        <dbReference type="ARBA" id="ARBA00005098"/>
    </source>
</evidence>
<evidence type="ECO:0000256" key="4">
    <source>
        <dbReference type="ARBA" id="ARBA00022503"/>
    </source>
</evidence>
<dbReference type="InterPro" id="IPR014033">
    <property type="entry name" value="Arginase"/>
</dbReference>
<dbReference type="Pfam" id="PF00491">
    <property type="entry name" value="Arginase"/>
    <property type="match status" value="1"/>
</dbReference>
<dbReference type="AlphaFoldDB" id="A0A166UH20"/>
<evidence type="ECO:0000313" key="15">
    <source>
        <dbReference type="EMBL" id="OBR91651.1"/>
    </source>
</evidence>
<evidence type="ECO:0000256" key="8">
    <source>
        <dbReference type="ARBA" id="ARBA00047391"/>
    </source>
</evidence>
<dbReference type="PANTHER" id="PTHR43782">
    <property type="entry name" value="ARGINASE"/>
    <property type="match status" value="1"/>
</dbReference>
<dbReference type="PRINTS" id="PR00116">
    <property type="entry name" value="ARGINASE"/>
</dbReference>
<dbReference type="InterPro" id="IPR023696">
    <property type="entry name" value="Ureohydrolase_dom_sf"/>
</dbReference>
<evidence type="ECO:0000256" key="5">
    <source>
        <dbReference type="ARBA" id="ARBA00022723"/>
    </source>
</evidence>
<keyword evidence="5 10" id="KW-0479">Metal-binding</keyword>
<dbReference type="PANTHER" id="PTHR43782:SF3">
    <property type="entry name" value="ARGINASE"/>
    <property type="match status" value="1"/>
</dbReference>
<dbReference type="NCBIfam" id="TIGR01229">
    <property type="entry name" value="rocF_arginase"/>
    <property type="match status" value="1"/>
</dbReference>
<dbReference type="PROSITE" id="PS51409">
    <property type="entry name" value="ARGINASE_2"/>
    <property type="match status" value="1"/>
</dbReference>
<protein>
    <recommendedName>
        <fullName evidence="3 9">Arginase</fullName>
        <ecNumber evidence="2 9">3.5.3.1</ecNumber>
    </recommendedName>
</protein>
<feature type="binding site" evidence="10">
    <location>
        <position position="229"/>
    </location>
    <ligand>
        <name>Mn(2+)</name>
        <dbReference type="ChEBI" id="CHEBI:29035"/>
        <label>1</label>
    </ligand>
</feature>
<evidence type="ECO:0000313" key="16">
    <source>
        <dbReference type="Proteomes" id="UP000077384"/>
    </source>
</evidence>
<dbReference type="PROSITE" id="PS01053">
    <property type="entry name" value="ARGINASE_1"/>
    <property type="match status" value="1"/>
</dbReference>
<evidence type="ECO:0000313" key="17">
    <source>
        <dbReference type="Proteomes" id="UP000093694"/>
    </source>
</evidence>
<keyword evidence="7 10" id="KW-0464">Manganese</keyword>
<name>A0A166UH20_9CLOT</name>
<dbReference type="EMBL" id="LROR01000067">
    <property type="protein sequence ID" value="OBR91651.1"/>
    <property type="molecule type" value="Genomic_DNA"/>
</dbReference>
<dbReference type="PIRSF" id="PIRSF036979">
    <property type="entry name" value="Arginase"/>
    <property type="match status" value="1"/>
</dbReference>
<dbReference type="EC" id="3.5.3.1" evidence="2 9"/>
<evidence type="ECO:0000256" key="6">
    <source>
        <dbReference type="ARBA" id="ARBA00022801"/>
    </source>
</evidence>
<dbReference type="FunFam" id="3.40.800.10:FF:000012">
    <property type="entry name" value="Arginase"/>
    <property type="match status" value="1"/>
</dbReference>
<sequence length="299" mass="33238">MDVSVIGVPIFFGSDRKGTEYGPGKLRQKKLIYILNKSGHTIYDTGDIPVLDIPESEKYTYNSHMKYLKPILNANKNLAHQVYSSLCAHSFPLTIGGDHSIGLGSLSGTSKYNKNIGVVWLDAHGDINTDKTSPSGNVHGMPLSAAMGFGYDKLSDLYYKGPKVKPQNVFILGARSLDKGELDFLKEQNINIYSTRDIHSMSIKNVMEEIGSKLKRNGIQSLHFSFDIDVLNPQLVPGTGTPVKKGINIIEVKYILKYLMETGLVKSMDIVELNPKLDENDKTSDLCIDLLSWTFQHLK</sequence>
<evidence type="ECO:0000256" key="10">
    <source>
        <dbReference type="PIRSR" id="PIRSR036979-1"/>
    </source>
</evidence>
<evidence type="ECO:0000313" key="14">
    <source>
        <dbReference type="EMBL" id="OAA94911.1"/>
    </source>
</evidence>
<reference evidence="15 17" key="2">
    <citation type="journal article" date="2016" name="Front. Microbiol.">
        <title>Industrial Acetogenic Biocatalysts: A Comparative Metabolic and Genomic Analysis.</title>
        <authorList>
            <person name="Bengelsdorf F."/>
            <person name="Poehlein A."/>
            <person name="Sonja S."/>
            <person name="Erz C."/>
            <person name="Hummel T."/>
            <person name="Hoffmeister S."/>
            <person name="Daniel R."/>
            <person name="Durre P."/>
        </authorList>
    </citation>
    <scope>NUCLEOTIDE SEQUENCE [LARGE SCALE GENOMIC DNA]</scope>
    <source>
        <strain evidence="15 17">PTA-10522</strain>
    </source>
</reference>
<evidence type="ECO:0000256" key="9">
    <source>
        <dbReference type="NCBIfam" id="TIGR01229"/>
    </source>
</evidence>
<evidence type="ECO:0000256" key="11">
    <source>
        <dbReference type="PROSITE-ProRule" id="PRU00742"/>
    </source>
</evidence>
<dbReference type="GO" id="GO:0006525">
    <property type="term" value="P:arginine metabolic process"/>
    <property type="evidence" value="ECO:0007669"/>
    <property type="project" value="UniProtKB-KW"/>
</dbReference>
<keyword evidence="17" id="KW-1185">Reference proteome</keyword>
<dbReference type="GO" id="GO:0000050">
    <property type="term" value="P:urea cycle"/>
    <property type="evidence" value="ECO:0007669"/>
    <property type="project" value="UniProtKB-UniPathway"/>
</dbReference>
<dbReference type="Proteomes" id="UP000093694">
    <property type="component" value="Unassembled WGS sequence"/>
</dbReference>
<evidence type="ECO:0000256" key="13">
    <source>
        <dbReference type="RuleBase" id="RU361159"/>
    </source>
</evidence>
<dbReference type="GO" id="GO:0030145">
    <property type="term" value="F:manganese ion binding"/>
    <property type="evidence" value="ECO:0007669"/>
    <property type="project" value="TreeGrafter"/>
</dbReference>
<dbReference type="GO" id="GO:0004053">
    <property type="term" value="F:arginase activity"/>
    <property type="evidence" value="ECO:0007669"/>
    <property type="project" value="UniProtKB-UniRule"/>
</dbReference>
<dbReference type="PATRIC" id="fig|1705578.3.peg.136"/>
<organism evidence="14 16">
    <name type="scientific">Clostridium coskatii</name>
    <dbReference type="NCBI Taxonomy" id="1705578"/>
    <lineage>
        <taxon>Bacteria</taxon>
        <taxon>Bacillati</taxon>
        <taxon>Bacillota</taxon>
        <taxon>Clostridia</taxon>
        <taxon>Eubacteriales</taxon>
        <taxon>Clostridiaceae</taxon>
        <taxon>Clostridium</taxon>
    </lineage>
</organism>
<gene>
    <name evidence="14" type="primary">rocF</name>
    <name evidence="15" type="ORF">CLCOS_32910</name>
    <name evidence="14" type="ORF">WX73_01319</name>
</gene>
<comment type="catalytic activity">
    <reaction evidence="8 13">
        <text>L-arginine + H2O = urea + L-ornithine</text>
        <dbReference type="Rhea" id="RHEA:20569"/>
        <dbReference type="ChEBI" id="CHEBI:15377"/>
        <dbReference type="ChEBI" id="CHEBI:16199"/>
        <dbReference type="ChEBI" id="CHEBI:32682"/>
        <dbReference type="ChEBI" id="CHEBI:46911"/>
        <dbReference type="EC" id="3.5.3.1"/>
    </reaction>
</comment>
<dbReference type="InterPro" id="IPR006035">
    <property type="entry name" value="Ureohydrolase"/>
</dbReference>
<dbReference type="Proteomes" id="UP000077384">
    <property type="component" value="Unassembled WGS sequence"/>
</dbReference>
<dbReference type="SUPFAM" id="SSF52768">
    <property type="entry name" value="Arginase/deacetylase"/>
    <property type="match status" value="1"/>
</dbReference>
<keyword evidence="6 12" id="KW-0378">Hydrolase</keyword>
<evidence type="ECO:0000256" key="12">
    <source>
        <dbReference type="RuleBase" id="RU003684"/>
    </source>
</evidence>
<dbReference type="CDD" id="cd09989">
    <property type="entry name" value="Arginase"/>
    <property type="match status" value="1"/>
</dbReference>
<dbReference type="InterPro" id="IPR020855">
    <property type="entry name" value="Ureohydrolase_Mn_BS"/>
</dbReference>
<accession>A0A166UH20</accession>
<comment type="similarity">
    <text evidence="11 12">Belongs to the arginase family.</text>
</comment>
<evidence type="ECO:0000256" key="3">
    <source>
        <dbReference type="ARBA" id="ARBA00018123"/>
    </source>
</evidence>
<comment type="caution">
    <text evidence="14">The sequence shown here is derived from an EMBL/GenBank/DDBJ whole genome shotgun (WGS) entry which is preliminary data.</text>
</comment>
<dbReference type="UniPathway" id="UPA00158">
    <property type="reaction ID" value="UER00270"/>
</dbReference>
<comment type="pathway">
    <text evidence="1">Nitrogen metabolism; urea cycle; L-ornithine and urea from L-arginine: step 1/1.</text>
</comment>
<proteinExistence type="inferred from homology"/>
<reference evidence="14 16" key="1">
    <citation type="journal article" date="2015" name="Biotechnol. Bioeng.">
        <title>Genome sequence and phenotypic characterization of Caulobacter segnis.</title>
        <authorList>
            <person name="Patel S."/>
            <person name="Fletcher B."/>
            <person name="Scott D.C."/>
            <person name="Ely B."/>
        </authorList>
    </citation>
    <scope>NUCLEOTIDE SEQUENCE [LARGE SCALE GENOMIC DNA]</scope>
    <source>
        <strain evidence="14 16">PS02</strain>
    </source>
</reference>
<dbReference type="GO" id="GO:0005737">
    <property type="term" value="C:cytoplasm"/>
    <property type="evidence" value="ECO:0007669"/>
    <property type="project" value="TreeGrafter"/>
</dbReference>
<feature type="binding site" evidence="10">
    <location>
        <position position="227"/>
    </location>
    <ligand>
        <name>Mn(2+)</name>
        <dbReference type="ChEBI" id="CHEBI:29035"/>
        <label>1</label>
    </ligand>
</feature>
<dbReference type="RefSeq" id="WP_013238843.1">
    <property type="nucleotide sequence ID" value="NZ_LITQ01000001.1"/>
</dbReference>
<feature type="binding site" evidence="10">
    <location>
        <position position="99"/>
    </location>
    <ligand>
        <name>Mn(2+)</name>
        <dbReference type="ChEBI" id="CHEBI:29035"/>
        <label>1</label>
    </ligand>
</feature>